<dbReference type="EMBL" id="VSRR010072053">
    <property type="protein sequence ID" value="MPC86633.1"/>
    <property type="molecule type" value="Genomic_DNA"/>
</dbReference>
<dbReference type="Proteomes" id="UP000324222">
    <property type="component" value="Unassembled WGS sequence"/>
</dbReference>
<keyword evidence="1" id="KW-0812">Transmembrane</keyword>
<keyword evidence="1" id="KW-1133">Transmembrane helix</keyword>
<protein>
    <submittedName>
        <fullName evidence="2">Uncharacterized protein</fullName>
    </submittedName>
</protein>
<dbReference type="AlphaFoldDB" id="A0A5B7IWF7"/>
<evidence type="ECO:0000313" key="2">
    <source>
        <dbReference type="EMBL" id="MPC86633.1"/>
    </source>
</evidence>
<accession>A0A5B7IWF7</accession>
<gene>
    <name evidence="2" type="ORF">E2C01_081467</name>
</gene>
<keyword evidence="1" id="KW-0472">Membrane</keyword>
<feature type="transmembrane region" description="Helical" evidence="1">
    <location>
        <begin position="90"/>
        <end position="113"/>
    </location>
</feature>
<sequence length="147" mass="15369">MAAMHTMGNSLRVTEGGMGAVHSVCSALQVADRGVAAVHSMSGALGMPDRDVASDDTVSGAVQVANRVADRGKAVGSMAAESYSVGGAMWAPLIVVAWPLIVGLSSVVAGIRLSCYQRCHCRQHHQAPRCCCCCLGHPSERCRMSRE</sequence>
<evidence type="ECO:0000313" key="3">
    <source>
        <dbReference type="Proteomes" id="UP000324222"/>
    </source>
</evidence>
<name>A0A5B7IWF7_PORTR</name>
<comment type="caution">
    <text evidence="2">The sequence shown here is derived from an EMBL/GenBank/DDBJ whole genome shotgun (WGS) entry which is preliminary data.</text>
</comment>
<keyword evidence="3" id="KW-1185">Reference proteome</keyword>
<organism evidence="2 3">
    <name type="scientific">Portunus trituberculatus</name>
    <name type="common">Swimming crab</name>
    <name type="synonym">Neptunus trituberculatus</name>
    <dbReference type="NCBI Taxonomy" id="210409"/>
    <lineage>
        <taxon>Eukaryota</taxon>
        <taxon>Metazoa</taxon>
        <taxon>Ecdysozoa</taxon>
        <taxon>Arthropoda</taxon>
        <taxon>Crustacea</taxon>
        <taxon>Multicrustacea</taxon>
        <taxon>Malacostraca</taxon>
        <taxon>Eumalacostraca</taxon>
        <taxon>Eucarida</taxon>
        <taxon>Decapoda</taxon>
        <taxon>Pleocyemata</taxon>
        <taxon>Brachyura</taxon>
        <taxon>Eubrachyura</taxon>
        <taxon>Portunoidea</taxon>
        <taxon>Portunidae</taxon>
        <taxon>Portuninae</taxon>
        <taxon>Portunus</taxon>
    </lineage>
</organism>
<evidence type="ECO:0000256" key="1">
    <source>
        <dbReference type="SAM" id="Phobius"/>
    </source>
</evidence>
<reference evidence="2 3" key="1">
    <citation type="submission" date="2019-05" db="EMBL/GenBank/DDBJ databases">
        <title>Another draft genome of Portunus trituberculatus and its Hox gene families provides insights of decapod evolution.</title>
        <authorList>
            <person name="Jeong J.-H."/>
            <person name="Song I."/>
            <person name="Kim S."/>
            <person name="Choi T."/>
            <person name="Kim D."/>
            <person name="Ryu S."/>
            <person name="Kim W."/>
        </authorList>
    </citation>
    <scope>NUCLEOTIDE SEQUENCE [LARGE SCALE GENOMIC DNA]</scope>
    <source>
        <tissue evidence="2">Muscle</tissue>
    </source>
</reference>
<proteinExistence type="predicted"/>